<dbReference type="AlphaFoldDB" id="A0A9J6G392"/>
<dbReference type="VEuPathDB" id="VectorBase:HLOH_046672"/>
<gene>
    <name evidence="1" type="ORF">HPB48_004327</name>
</gene>
<organism evidence="1 2">
    <name type="scientific">Haemaphysalis longicornis</name>
    <name type="common">Bush tick</name>
    <dbReference type="NCBI Taxonomy" id="44386"/>
    <lineage>
        <taxon>Eukaryota</taxon>
        <taxon>Metazoa</taxon>
        <taxon>Ecdysozoa</taxon>
        <taxon>Arthropoda</taxon>
        <taxon>Chelicerata</taxon>
        <taxon>Arachnida</taxon>
        <taxon>Acari</taxon>
        <taxon>Parasitiformes</taxon>
        <taxon>Ixodida</taxon>
        <taxon>Ixodoidea</taxon>
        <taxon>Ixodidae</taxon>
        <taxon>Haemaphysalinae</taxon>
        <taxon>Haemaphysalis</taxon>
    </lineage>
</organism>
<protein>
    <submittedName>
        <fullName evidence="1">Uncharacterized protein</fullName>
    </submittedName>
</protein>
<keyword evidence="2" id="KW-1185">Reference proteome</keyword>
<evidence type="ECO:0000313" key="1">
    <source>
        <dbReference type="EMBL" id="KAH9368828.1"/>
    </source>
</evidence>
<accession>A0A9J6G392</accession>
<dbReference type="EMBL" id="JABSTR010000004">
    <property type="protein sequence ID" value="KAH9368828.1"/>
    <property type="molecule type" value="Genomic_DNA"/>
</dbReference>
<sequence>MARVGPKARSSNDGTFMCLLFVFFISLWHTGSSIKYASLLQSPPCIRSKEMSELRFRETRRTLRWTDGESFGKVNTLERTVAEQIRNKASLQNGFLKNDHRGETELRQQLATTARIGKLWFLH</sequence>
<dbReference type="Proteomes" id="UP000821853">
    <property type="component" value="Chromosome 2"/>
</dbReference>
<proteinExistence type="predicted"/>
<comment type="caution">
    <text evidence="1">The sequence shown here is derived from an EMBL/GenBank/DDBJ whole genome shotgun (WGS) entry which is preliminary data.</text>
</comment>
<name>A0A9J6G392_HAELO</name>
<reference evidence="1 2" key="1">
    <citation type="journal article" date="2020" name="Cell">
        <title>Large-Scale Comparative Analyses of Tick Genomes Elucidate Their Genetic Diversity and Vector Capacities.</title>
        <authorList>
            <consortium name="Tick Genome and Microbiome Consortium (TIGMIC)"/>
            <person name="Jia N."/>
            <person name="Wang J."/>
            <person name="Shi W."/>
            <person name="Du L."/>
            <person name="Sun Y."/>
            <person name="Zhan W."/>
            <person name="Jiang J.F."/>
            <person name="Wang Q."/>
            <person name="Zhang B."/>
            <person name="Ji P."/>
            <person name="Bell-Sakyi L."/>
            <person name="Cui X.M."/>
            <person name="Yuan T.T."/>
            <person name="Jiang B.G."/>
            <person name="Yang W.F."/>
            <person name="Lam T.T."/>
            <person name="Chang Q.C."/>
            <person name="Ding S.J."/>
            <person name="Wang X.J."/>
            <person name="Zhu J.G."/>
            <person name="Ruan X.D."/>
            <person name="Zhao L."/>
            <person name="Wei J.T."/>
            <person name="Ye R.Z."/>
            <person name="Que T.C."/>
            <person name="Du C.H."/>
            <person name="Zhou Y.H."/>
            <person name="Cheng J.X."/>
            <person name="Dai P.F."/>
            <person name="Guo W.B."/>
            <person name="Han X.H."/>
            <person name="Huang E.J."/>
            <person name="Li L.F."/>
            <person name="Wei W."/>
            <person name="Gao Y.C."/>
            <person name="Liu J.Z."/>
            <person name="Shao H.Z."/>
            <person name="Wang X."/>
            <person name="Wang C.C."/>
            <person name="Yang T.C."/>
            <person name="Huo Q.B."/>
            <person name="Li W."/>
            <person name="Chen H.Y."/>
            <person name="Chen S.E."/>
            <person name="Zhou L.G."/>
            <person name="Ni X.B."/>
            <person name="Tian J.H."/>
            <person name="Sheng Y."/>
            <person name="Liu T."/>
            <person name="Pan Y.S."/>
            <person name="Xia L.Y."/>
            <person name="Li J."/>
            <person name="Zhao F."/>
            <person name="Cao W.C."/>
        </authorList>
    </citation>
    <scope>NUCLEOTIDE SEQUENCE [LARGE SCALE GENOMIC DNA]</scope>
    <source>
        <strain evidence="1">HaeL-2018</strain>
    </source>
</reference>
<evidence type="ECO:0000313" key="2">
    <source>
        <dbReference type="Proteomes" id="UP000821853"/>
    </source>
</evidence>